<reference evidence="5" key="5">
    <citation type="submission" date="2024-05" db="EMBL/GenBank/DDBJ databases">
        <authorList>
            <person name="Sun Q."/>
            <person name="Zhou Y."/>
        </authorList>
    </citation>
    <scope>NUCLEOTIDE SEQUENCE</scope>
    <source>
        <strain evidence="5">CGMCC 1.12707</strain>
    </source>
</reference>
<reference evidence="8" key="4">
    <citation type="journal article" date="2019" name="Int. J. Syst. Evol. Microbiol.">
        <title>The Global Catalogue of Microorganisms (GCM) 10K type strain sequencing project: providing services to taxonomists for standard genome sequencing and annotation.</title>
        <authorList>
            <consortium name="The Broad Institute Genomics Platform"/>
            <consortium name="The Broad Institute Genome Sequencing Center for Infectious Disease"/>
            <person name="Wu L."/>
            <person name="Ma J."/>
        </authorList>
    </citation>
    <scope>NUCLEOTIDE SEQUENCE [LARGE SCALE GENOMIC DNA]</scope>
    <source>
        <strain evidence="8">CGMCC 1.12707</strain>
    </source>
</reference>
<comment type="similarity">
    <text evidence="1">Belongs to the acetyltransferase family.</text>
</comment>
<protein>
    <submittedName>
        <fullName evidence="5 6">N-acetyltransferase</fullName>
    </submittedName>
</protein>
<name>A0A1M6W4D2_9FLAO</name>
<keyword evidence="2 6" id="KW-0808">Transferase</keyword>
<accession>A0A1M6W4D2</accession>
<dbReference type="SUPFAM" id="SSF55729">
    <property type="entry name" value="Acyl-CoA N-acyltransferases (Nat)"/>
    <property type="match status" value="1"/>
</dbReference>
<sequence length="154" mass="18157">MNKSEIKIRKATEADSEKLWVLMRDLAIFEKYIDVFAITPEIVKEKGFRKNPPDFYCIIAEDNKHIAGILVYYFLPYTAQNRPAIYMKELYVDEKYRGQKIGEELMNALKEEATLNNCTQIKWTVAPWNDGGKKFYERLGAKENTAWLNYEWNV</sequence>
<dbReference type="EMBL" id="FRBH01000004">
    <property type="protein sequence ID" value="SHK88573.1"/>
    <property type="molecule type" value="Genomic_DNA"/>
</dbReference>
<reference evidence="6" key="3">
    <citation type="submission" date="2016-11" db="EMBL/GenBank/DDBJ databases">
        <authorList>
            <person name="Jaros S."/>
            <person name="Januszkiewicz K."/>
            <person name="Wedrychowicz H."/>
        </authorList>
    </citation>
    <scope>NUCLEOTIDE SEQUENCE [LARGE SCALE GENOMIC DNA]</scope>
    <source>
        <strain evidence="6">DSM 27989</strain>
    </source>
</reference>
<keyword evidence="3" id="KW-0012">Acyltransferase</keyword>
<evidence type="ECO:0000256" key="1">
    <source>
        <dbReference type="ARBA" id="ARBA00008694"/>
    </source>
</evidence>
<dbReference type="STRING" id="1434701.SAMN05443634_104158"/>
<dbReference type="AlphaFoldDB" id="A0A1M6W4D2"/>
<evidence type="ECO:0000256" key="2">
    <source>
        <dbReference type="ARBA" id="ARBA00022679"/>
    </source>
</evidence>
<keyword evidence="8" id="KW-1185">Reference proteome</keyword>
<dbReference type="PANTHER" id="PTHR10545:SF29">
    <property type="entry name" value="GH14572P-RELATED"/>
    <property type="match status" value="1"/>
</dbReference>
<organism evidence="6 7">
    <name type="scientific">Chishuiella changwenlii</name>
    <dbReference type="NCBI Taxonomy" id="1434701"/>
    <lineage>
        <taxon>Bacteria</taxon>
        <taxon>Pseudomonadati</taxon>
        <taxon>Bacteroidota</taxon>
        <taxon>Flavobacteriia</taxon>
        <taxon>Flavobacteriales</taxon>
        <taxon>Weeksellaceae</taxon>
        <taxon>Chishuiella</taxon>
    </lineage>
</organism>
<reference evidence="5" key="1">
    <citation type="journal article" date="2014" name="Int. J. Syst. Evol. Microbiol.">
        <title>Complete genome of a new Firmicutes species belonging to the dominant human colonic microbiota ('Ruminococcus bicirculans') reveals two chromosomes and a selective capacity to utilize plant glucans.</title>
        <authorList>
            <consortium name="NISC Comparative Sequencing Program"/>
            <person name="Wegmann U."/>
            <person name="Louis P."/>
            <person name="Goesmann A."/>
            <person name="Henrissat B."/>
            <person name="Duncan S.H."/>
            <person name="Flint H.J."/>
        </authorList>
    </citation>
    <scope>NUCLEOTIDE SEQUENCE</scope>
    <source>
        <strain evidence="5">CGMCC 1.12707</strain>
    </source>
</reference>
<dbReference type="Pfam" id="PF00583">
    <property type="entry name" value="Acetyltransf_1"/>
    <property type="match status" value="1"/>
</dbReference>
<dbReference type="OrthoDB" id="9792929at2"/>
<dbReference type="FunFam" id="3.40.630.30:FF:000064">
    <property type="entry name" value="GNAT family acetyltransferase"/>
    <property type="match status" value="1"/>
</dbReference>
<reference evidence="7" key="2">
    <citation type="submission" date="2016-11" db="EMBL/GenBank/DDBJ databases">
        <authorList>
            <person name="Varghese N."/>
            <person name="Submissions S."/>
        </authorList>
    </citation>
    <scope>NUCLEOTIDE SEQUENCE [LARGE SCALE GENOMIC DNA]</scope>
    <source>
        <strain evidence="7">DSM 27989</strain>
    </source>
</reference>
<dbReference type="InterPro" id="IPR000182">
    <property type="entry name" value="GNAT_dom"/>
</dbReference>
<dbReference type="Gene3D" id="3.40.630.30">
    <property type="match status" value="1"/>
</dbReference>
<feature type="domain" description="N-acetyltransferase" evidence="4">
    <location>
        <begin position="6"/>
        <end position="154"/>
    </location>
</feature>
<dbReference type="GO" id="GO:0008080">
    <property type="term" value="F:N-acetyltransferase activity"/>
    <property type="evidence" value="ECO:0007669"/>
    <property type="project" value="UniProtKB-ARBA"/>
</dbReference>
<proteinExistence type="inferred from homology"/>
<dbReference type="PROSITE" id="PS51186">
    <property type="entry name" value="GNAT"/>
    <property type="match status" value="1"/>
</dbReference>
<dbReference type="PANTHER" id="PTHR10545">
    <property type="entry name" value="DIAMINE N-ACETYLTRANSFERASE"/>
    <property type="match status" value="1"/>
</dbReference>
<dbReference type="CDD" id="cd04301">
    <property type="entry name" value="NAT_SF"/>
    <property type="match status" value="1"/>
</dbReference>
<dbReference type="InterPro" id="IPR016181">
    <property type="entry name" value="Acyl_CoA_acyltransferase"/>
</dbReference>
<dbReference type="RefSeq" id="WP_072930629.1">
    <property type="nucleotide sequence ID" value="NZ_BMFL01000002.1"/>
</dbReference>
<evidence type="ECO:0000313" key="5">
    <source>
        <dbReference type="EMBL" id="GGE89038.1"/>
    </source>
</evidence>
<evidence type="ECO:0000313" key="8">
    <source>
        <dbReference type="Proteomes" id="UP000650994"/>
    </source>
</evidence>
<dbReference type="EMBL" id="BMFL01000002">
    <property type="protein sequence ID" value="GGE89038.1"/>
    <property type="molecule type" value="Genomic_DNA"/>
</dbReference>
<dbReference type="InterPro" id="IPR051016">
    <property type="entry name" value="Diverse_Substrate_AcTransf"/>
</dbReference>
<evidence type="ECO:0000259" key="4">
    <source>
        <dbReference type="PROSITE" id="PS51186"/>
    </source>
</evidence>
<evidence type="ECO:0000256" key="3">
    <source>
        <dbReference type="ARBA" id="ARBA00023315"/>
    </source>
</evidence>
<dbReference type="Proteomes" id="UP000650994">
    <property type="component" value="Unassembled WGS sequence"/>
</dbReference>
<evidence type="ECO:0000313" key="6">
    <source>
        <dbReference type="EMBL" id="SHK88573.1"/>
    </source>
</evidence>
<evidence type="ECO:0000313" key="7">
    <source>
        <dbReference type="Proteomes" id="UP000184120"/>
    </source>
</evidence>
<dbReference type="Proteomes" id="UP000184120">
    <property type="component" value="Unassembled WGS sequence"/>
</dbReference>
<gene>
    <name evidence="5" type="ORF">GCM10010984_03350</name>
    <name evidence="6" type="ORF">SAMN05443634_104158</name>
</gene>